<dbReference type="STRING" id="1237896.T0LCN8"/>
<comment type="caution">
    <text evidence="2">The sequence shown here is derived from an EMBL/GenBank/DDBJ whole genome shotgun (WGS) entry which is preliminary data.</text>
</comment>
<dbReference type="AlphaFoldDB" id="T0LCN8"/>
<evidence type="ECO:0000313" key="2">
    <source>
        <dbReference type="EMBL" id="EQB49456.1"/>
    </source>
</evidence>
<gene>
    <name evidence="2" type="ORF">CGLO_11215</name>
</gene>
<dbReference type="InterPro" id="IPR052895">
    <property type="entry name" value="HetReg/Transcr_Mod"/>
</dbReference>
<dbReference type="PANTHER" id="PTHR24148:SF73">
    <property type="entry name" value="HET DOMAIN PROTEIN (AFU_ORTHOLOGUE AFUA_8G01020)"/>
    <property type="match status" value="1"/>
</dbReference>
<evidence type="ECO:0000313" key="3">
    <source>
        <dbReference type="Proteomes" id="UP000015530"/>
    </source>
</evidence>
<dbReference type="OMA" id="PDWTSNK"/>
<evidence type="ECO:0000259" key="1">
    <source>
        <dbReference type="Pfam" id="PF06985"/>
    </source>
</evidence>
<accession>T0LCN8</accession>
<dbReference type="OrthoDB" id="194358at2759"/>
<dbReference type="PANTHER" id="PTHR24148">
    <property type="entry name" value="ANKYRIN REPEAT DOMAIN-CONTAINING PROTEIN 39 HOMOLOG-RELATED"/>
    <property type="match status" value="1"/>
</dbReference>
<dbReference type="Proteomes" id="UP000015530">
    <property type="component" value="Unassembled WGS sequence"/>
</dbReference>
<protein>
    <recommendedName>
        <fullName evidence="1">Heterokaryon incompatibility domain-containing protein</fullName>
    </recommendedName>
</protein>
<sequence length="469" mass="53057">MSRPPNSPFTDEQLGDDDSIRLLELQPGQRDSPIVIRLFVHNLTSAPPYEALSYVWGDPNKTEAIEIKSPATYMGPNTQLHVTTSCVMALRRLRSAEATRTLWVDAICINQVNIPERNHQLTLMTRIYHNASRVVVYLGEKGQEDGSDAVMEWIQDLHAPSDAGETPEKPGNEVIQRFFGRRWFTRVWVIQEIKVARAAIVICGEKSVTWDAFEQVPTHLLGNAGSLVSRRFFTANSWELPYPVRLLRLLESTREFGATDARDKLFAILPLLNQDTQQYLGISSPDSSGTSDSSDDDQPIFPTIRVNYSRSTSEVFAQLSRDLIDAIGLKMLLTVVTSTTIPNLPSWATDWTTNLDPREVYRLSRIKCLRHRELSHVNGLRDCTSPVTWSFSEYIDSDGLKSTQLEVSGNMGGTIRKLGDPWEENAAYTSYLAKFDVSIPSNFQGTWMSLEQRMLQSPAKLRIEERESW</sequence>
<dbReference type="EMBL" id="AMYD01002327">
    <property type="protein sequence ID" value="EQB49456.1"/>
    <property type="molecule type" value="Genomic_DNA"/>
</dbReference>
<name>T0LCN8_COLGC</name>
<dbReference type="HOGENOM" id="CLU_004184_3_4_1"/>
<dbReference type="InterPro" id="IPR010730">
    <property type="entry name" value="HET"/>
</dbReference>
<feature type="domain" description="Heterokaryon incompatibility" evidence="1">
    <location>
        <begin position="49"/>
        <end position="192"/>
    </location>
</feature>
<dbReference type="Pfam" id="PF06985">
    <property type="entry name" value="HET"/>
    <property type="match status" value="1"/>
</dbReference>
<organism evidence="2 3">
    <name type="scientific">Colletotrichum gloeosporioides (strain Cg-14)</name>
    <name type="common">Anthracnose fungus</name>
    <name type="synonym">Glomerella cingulata</name>
    <dbReference type="NCBI Taxonomy" id="1237896"/>
    <lineage>
        <taxon>Eukaryota</taxon>
        <taxon>Fungi</taxon>
        <taxon>Dikarya</taxon>
        <taxon>Ascomycota</taxon>
        <taxon>Pezizomycotina</taxon>
        <taxon>Sordariomycetes</taxon>
        <taxon>Hypocreomycetidae</taxon>
        <taxon>Glomerellales</taxon>
        <taxon>Glomerellaceae</taxon>
        <taxon>Colletotrichum</taxon>
        <taxon>Colletotrichum gloeosporioides species complex</taxon>
    </lineage>
</organism>
<reference evidence="3" key="1">
    <citation type="journal article" date="2013" name="Mol. Plant Microbe Interact.">
        <title>Global aspects of pacC regulation of pathogenicity genes in Colletotrichum gloeosporioides as revealed by transcriptome analysis.</title>
        <authorList>
            <person name="Alkan N."/>
            <person name="Meng X."/>
            <person name="Friedlander G."/>
            <person name="Reuveni E."/>
            <person name="Sukno S."/>
            <person name="Sherman A."/>
            <person name="Thon M."/>
            <person name="Fluhr R."/>
            <person name="Prusky D."/>
        </authorList>
    </citation>
    <scope>NUCLEOTIDE SEQUENCE [LARGE SCALE GENOMIC DNA]</scope>
    <source>
        <strain evidence="3">Cg-14</strain>
    </source>
</reference>
<proteinExistence type="predicted"/>